<dbReference type="Pfam" id="PF01614">
    <property type="entry name" value="IclR_C"/>
    <property type="match status" value="1"/>
</dbReference>
<dbReference type="GO" id="GO:0003700">
    <property type="term" value="F:DNA-binding transcription factor activity"/>
    <property type="evidence" value="ECO:0007669"/>
    <property type="project" value="TreeGrafter"/>
</dbReference>
<keyword evidence="1" id="KW-0805">Transcription regulation</keyword>
<dbReference type="InterPro" id="IPR050707">
    <property type="entry name" value="HTH_MetabolicPath_Reg"/>
</dbReference>
<evidence type="ECO:0000256" key="3">
    <source>
        <dbReference type="ARBA" id="ARBA00023163"/>
    </source>
</evidence>
<keyword evidence="3" id="KW-0804">Transcription</keyword>
<dbReference type="InterPro" id="IPR036388">
    <property type="entry name" value="WH-like_DNA-bd_sf"/>
</dbReference>
<accession>A0A6J7JXR0</accession>
<feature type="domain" description="HTH iclR-type" evidence="4">
    <location>
        <begin position="1"/>
        <end position="62"/>
    </location>
</feature>
<organism evidence="6">
    <name type="scientific">freshwater metagenome</name>
    <dbReference type="NCBI Taxonomy" id="449393"/>
    <lineage>
        <taxon>unclassified sequences</taxon>
        <taxon>metagenomes</taxon>
        <taxon>ecological metagenomes</taxon>
    </lineage>
</organism>
<reference evidence="6" key="1">
    <citation type="submission" date="2020-05" db="EMBL/GenBank/DDBJ databases">
        <authorList>
            <person name="Chiriac C."/>
            <person name="Salcher M."/>
            <person name="Ghai R."/>
            <person name="Kavagutti S V."/>
        </authorList>
    </citation>
    <scope>NUCLEOTIDE SEQUENCE</scope>
</reference>
<evidence type="ECO:0000256" key="2">
    <source>
        <dbReference type="ARBA" id="ARBA00023125"/>
    </source>
</evidence>
<dbReference type="EMBL" id="CAFBNE010000037">
    <property type="protein sequence ID" value="CAB4948015.1"/>
    <property type="molecule type" value="Genomic_DNA"/>
</dbReference>
<dbReference type="PANTHER" id="PTHR30136">
    <property type="entry name" value="HELIX-TURN-HELIX TRANSCRIPTIONAL REGULATOR, ICLR FAMILY"/>
    <property type="match status" value="1"/>
</dbReference>
<dbReference type="PROSITE" id="PS51078">
    <property type="entry name" value="ICLR_ED"/>
    <property type="match status" value="1"/>
</dbReference>
<protein>
    <submittedName>
        <fullName evidence="6">Unannotated protein</fullName>
    </submittedName>
</protein>
<dbReference type="InterPro" id="IPR036390">
    <property type="entry name" value="WH_DNA-bd_sf"/>
</dbReference>
<dbReference type="SUPFAM" id="SSF46785">
    <property type="entry name" value="Winged helix' DNA-binding domain"/>
    <property type="match status" value="1"/>
</dbReference>
<gene>
    <name evidence="6" type="ORF">UFOPK3772_01355</name>
</gene>
<evidence type="ECO:0000313" key="6">
    <source>
        <dbReference type="EMBL" id="CAB4948015.1"/>
    </source>
</evidence>
<dbReference type="Gene3D" id="3.30.450.40">
    <property type="match status" value="1"/>
</dbReference>
<dbReference type="SMART" id="SM00346">
    <property type="entry name" value="HTH_ICLR"/>
    <property type="match status" value="1"/>
</dbReference>
<dbReference type="GO" id="GO:0045892">
    <property type="term" value="P:negative regulation of DNA-templated transcription"/>
    <property type="evidence" value="ECO:0007669"/>
    <property type="project" value="TreeGrafter"/>
</dbReference>
<dbReference type="AlphaFoldDB" id="A0A6J7JXR0"/>
<evidence type="ECO:0000256" key="1">
    <source>
        <dbReference type="ARBA" id="ARBA00023015"/>
    </source>
</evidence>
<dbReference type="InterPro" id="IPR014757">
    <property type="entry name" value="Tscrpt_reg_IclR_C"/>
</dbReference>
<dbReference type="SUPFAM" id="SSF55781">
    <property type="entry name" value="GAF domain-like"/>
    <property type="match status" value="1"/>
</dbReference>
<evidence type="ECO:0000259" key="5">
    <source>
        <dbReference type="PROSITE" id="PS51078"/>
    </source>
</evidence>
<dbReference type="Pfam" id="PF09339">
    <property type="entry name" value="HTH_IclR"/>
    <property type="match status" value="1"/>
</dbReference>
<keyword evidence="2" id="KW-0238">DNA-binding</keyword>
<dbReference type="PANTHER" id="PTHR30136:SF24">
    <property type="entry name" value="HTH-TYPE TRANSCRIPTIONAL REPRESSOR ALLR"/>
    <property type="match status" value="1"/>
</dbReference>
<dbReference type="GO" id="GO:0003677">
    <property type="term" value="F:DNA binding"/>
    <property type="evidence" value="ECO:0007669"/>
    <property type="project" value="UniProtKB-KW"/>
</dbReference>
<dbReference type="Gene3D" id="1.10.10.10">
    <property type="entry name" value="Winged helix-like DNA-binding domain superfamily/Winged helix DNA-binding domain"/>
    <property type="match status" value="1"/>
</dbReference>
<proteinExistence type="predicted"/>
<evidence type="ECO:0000259" key="4">
    <source>
        <dbReference type="PROSITE" id="PS51077"/>
    </source>
</evidence>
<sequence length="249" mass="26690">MSVLQKAAQVIEELGSVDGPMRLGAVAEAVSLPKSSTHRLLTELAELGLVTRCADGQYAIGTRLLRWGQLANRHVGLRAVALPIMTGLRDRMHESVLLTVREGTNRVAIASVDSGQLLRPVMPLGTRSPLGRGASGIVLLAYSDEWVYGEVQQQLTEEERRTLLTPRQLRTIRQRGWAASDSSMESGLSAVSAAVLDEQGGIIAAVTLAGARARMPKDRLQTFVHPTVEAAREIAAAVRGNAIAAEESL</sequence>
<dbReference type="PROSITE" id="PS51077">
    <property type="entry name" value="HTH_ICLR"/>
    <property type="match status" value="1"/>
</dbReference>
<feature type="domain" description="IclR-ED" evidence="5">
    <location>
        <begin position="63"/>
        <end position="240"/>
    </location>
</feature>
<name>A0A6J7JXR0_9ZZZZ</name>
<dbReference type="InterPro" id="IPR029016">
    <property type="entry name" value="GAF-like_dom_sf"/>
</dbReference>
<dbReference type="InterPro" id="IPR005471">
    <property type="entry name" value="Tscrpt_reg_IclR_N"/>
</dbReference>